<evidence type="ECO:0000256" key="10">
    <source>
        <dbReference type="PIRSR" id="PIRSR000127-1"/>
    </source>
</evidence>
<dbReference type="InterPro" id="IPR000674">
    <property type="entry name" value="Ald_Oxase/Xan_DH_a/b"/>
</dbReference>
<dbReference type="Pfam" id="PF00941">
    <property type="entry name" value="FAD_binding_5"/>
    <property type="match status" value="1"/>
</dbReference>
<dbReference type="InterPro" id="IPR016167">
    <property type="entry name" value="FAD-bd_PCMH_sub1"/>
</dbReference>
<feature type="binding site" evidence="11">
    <location>
        <begin position="31"/>
        <end position="38"/>
    </location>
    <ligand>
        <name>FAD</name>
        <dbReference type="ChEBI" id="CHEBI:57692"/>
    </ligand>
</feature>
<feature type="binding site" evidence="11">
    <location>
        <position position="128"/>
    </location>
    <ligand>
        <name>FAD</name>
        <dbReference type="ChEBI" id="CHEBI:57692"/>
    </ligand>
</feature>
<dbReference type="GO" id="GO:0016491">
    <property type="term" value="F:oxidoreductase activity"/>
    <property type="evidence" value="ECO:0007669"/>
    <property type="project" value="UniProtKB-KW"/>
</dbReference>
<dbReference type="SUPFAM" id="SSF56003">
    <property type="entry name" value="Molybdenum cofactor-binding domain"/>
    <property type="match status" value="1"/>
</dbReference>
<evidence type="ECO:0000313" key="14">
    <source>
        <dbReference type="EMBL" id="QQP50707.1"/>
    </source>
</evidence>
<evidence type="ECO:0000256" key="7">
    <source>
        <dbReference type="ARBA" id="ARBA00023014"/>
    </source>
</evidence>
<dbReference type="PROSITE" id="PS51387">
    <property type="entry name" value="FAD_PCMH"/>
    <property type="match status" value="1"/>
</dbReference>
<keyword evidence="11" id="KW-0274">FAD</keyword>
<feature type="binding site" evidence="11">
    <location>
        <begin position="115"/>
        <end position="119"/>
    </location>
    <ligand>
        <name>FAD</name>
        <dbReference type="ChEBI" id="CHEBI:57692"/>
    </ligand>
</feature>
<organism evidence="14 15">
    <name type="scientific">Caligus rogercresseyi</name>
    <name type="common">Sea louse</name>
    <dbReference type="NCBI Taxonomy" id="217165"/>
    <lineage>
        <taxon>Eukaryota</taxon>
        <taxon>Metazoa</taxon>
        <taxon>Ecdysozoa</taxon>
        <taxon>Arthropoda</taxon>
        <taxon>Crustacea</taxon>
        <taxon>Multicrustacea</taxon>
        <taxon>Hexanauplia</taxon>
        <taxon>Copepoda</taxon>
        <taxon>Siphonostomatoida</taxon>
        <taxon>Caligidae</taxon>
        <taxon>Caligus</taxon>
    </lineage>
</organism>
<keyword evidence="11" id="KW-0285">Flavoprotein</keyword>
<evidence type="ECO:0000259" key="13">
    <source>
        <dbReference type="PROSITE" id="PS51387"/>
    </source>
</evidence>
<evidence type="ECO:0000256" key="8">
    <source>
        <dbReference type="ARBA" id="ARBA00023140"/>
    </source>
</evidence>
<dbReference type="FunFam" id="3.30.365.10:FF:000004">
    <property type="entry name" value="Xanthine dehydrogenase oxidase"/>
    <property type="match status" value="1"/>
</dbReference>
<dbReference type="Proteomes" id="UP000595437">
    <property type="component" value="Chromosome 7"/>
</dbReference>
<feature type="binding site" evidence="12">
    <location>
        <position position="607"/>
    </location>
    <ligand>
        <name>Mo-molybdopterin</name>
        <dbReference type="ChEBI" id="CHEBI:71302"/>
    </ligand>
    <ligandPart>
        <name>Mo</name>
        <dbReference type="ChEBI" id="CHEBI:28685"/>
    </ligandPart>
</feature>
<keyword evidence="8" id="KW-0576">Peroxisome</keyword>
<evidence type="ECO:0000256" key="2">
    <source>
        <dbReference type="ARBA" id="ARBA00006849"/>
    </source>
</evidence>
<comment type="cofactor">
    <cofactor evidence="12">
        <name>Mo-molybdopterin</name>
        <dbReference type="ChEBI" id="CHEBI:71302"/>
    </cofactor>
    <text evidence="12">Binds 1 Mo-molybdopterin (Mo-MPT) cofactor per subunit.</text>
</comment>
<comment type="cofactor">
    <cofactor evidence="9">
        <name>[2Fe-2S] cluster</name>
        <dbReference type="ChEBI" id="CHEBI:190135"/>
    </cofactor>
</comment>
<dbReference type="OrthoDB" id="8300278at2759"/>
<gene>
    <name evidence="14" type="ORF">FKW44_011818</name>
</gene>
<dbReference type="InterPro" id="IPR046867">
    <property type="entry name" value="AldOxase/xan_DH_MoCoBD2"/>
</dbReference>
<keyword evidence="15" id="KW-1185">Reference proteome</keyword>
<comment type="subcellular location">
    <subcellularLocation>
        <location evidence="1">Peroxisome</location>
    </subcellularLocation>
</comment>
<feature type="binding site" evidence="12">
    <location>
        <position position="493"/>
    </location>
    <ligand>
        <name>Mo-molybdopterin</name>
        <dbReference type="ChEBI" id="CHEBI:71302"/>
    </ligand>
    <ligandPart>
        <name>Mo</name>
        <dbReference type="ChEBI" id="CHEBI:28685"/>
    </ligandPart>
</feature>
<comment type="cofactor">
    <cofactor evidence="11">
        <name>FAD</name>
        <dbReference type="ChEBI" id="CHEBI:57692"/>
    </cofactor>
</comment>
<feature type="binding site" evidence="11">
    <location>
        <position position="497"/>
    </location>
    <ligand>
        <name>substrate</name>
    </ligand>
</feature>
<evidence type="ECO:0000256" key="9">
    <source>
        <dbReference type="ARBA" id="ARBA00034078"/>
    </source>
</evidence>
<name>A0A7T8HIV0_CALRO</name>
<dbReference type="SUPFAM" id="SSF56176">
    <property type="entry name" value="FAD-binding/transporter-associated domain-like"/>
    <property type="match status" value="1"/>
</dbReference>
<dbReference type="InterPro" id="IPR036318">
    <property type="entry name" value="FAD-bd_PCMH-like_sf"/>
</dbReference>
<dbReference type="InterPro" id="IPR016208">
    <property type="entry name" value="Ald_Oxase/xanthine_DH-like"/>
</dbReference>
<dbReference type="Gene3D" id="3.30.390.50">
    <property type="entry name" value="CO dehydrogenase flavoprotein, C-terminal domain"/>
    <property type="match status" value="1"/>
</dbReference>
<dbReference type="SUPFAM" id="SSF55447">
    <property type="entry name" value="CO dehydrogenase flavoprotein C-terminal domain-like"/>
    <property type="match status" value="1"/>
</dbReference>
<feature type="binding site" evidence="11">
    <location>
        <position position="191"/>
    </location>
    <ligand>
        <name>FAD</name>
        <dbReference type="ChEBI" id="CHEBI:57692"/>
    </ligand>
</feature>
<evidence type="ECO:0000256" key="4">
    <source>
        <dbReference type="ARBA" id="ARBA00022723"/>
    </source>
</evidence>
<reference evidence="15" key="1">
    <citation type="submission" date="2021-01" db="EMBL/GenBank/DDBJ databases">
        <title>Caligus Genome Assembly.</title>
        <authorList>
            <person name="Gallardo-Escarate C."/>
        </authorList>
    </citation>
    <scope>NUCLEOTIDE SEQUENCE [LARGE SCALE GENOMIC DNA]</scope>
</reference>
<dbReference type="GO" id="GO:0051537">
    <property type="term" value="F:2 iron, 2 sulfur cluster binding"/>
    <property type="evidence" value="ECO:0007669"/>
    <property type="project" value="UniProtKB-KW"/>
</dbReference>
<dbReference type="PIRSF" id="PIRSF000127">
    <property type="entry name" value="Xanthine_DH"/>
    <property type="match status" value="1"/>
</dbReference>
<evidence type="ECO:0000256" key="12">
    <source>
        <dbReference type="PIRSR" id="PIRSR000127-3"/>
    </source>
</evidence>
<dbReference type="FunFam" id="3.30.365.10:FF:000001">
    <property type="entry name" value="Xanthine dehydrogenase oxidase"/>
    <property type="match status" value="1"/>
</dbReference>
<dbReference type="Gene3D" id="3.90.1170.50">
    <property type="entry name" value="Aldehyde oxidase/xanthine dehydrogenase, a/b hammerhead"/>
    <property type="match status" value="1"/>
</dbReference>
<dbReference type="InterPro" id="IPR002346">
    <property type="entry name" value="Mopterin_DH_FAD-bd"/>
</dbReference>
<dbReference type="SMART" id="SM01008">
    <property type="entry name" value="Ald_Xan_dh_C"/>
    <property type="match status" value="1"/>
</dbReference>
<dbReference type="PANTHER" id="PTHR45444:SF3">
    <property type="entry name" value="XANTHINE DEHYDROGENASE"/>
    <property type="match status" value="1"/>
</dbReference>
<comment type="similarity">
    <text evidence="2">Belongs to the xanthine dehydrogenase family.</text>
</comment>
<dbReference type="PANTHER" id="PTHR45444">
    <property type="entry name" value="XANTHINE DEHYDROGENASE"/>
    <property type="match status" value="1"/>
</dbReference>
<evidence type="ECO:0000256" key="5">
    <source>
        <dbReference type="ARBA" id="ARBA00023002"/>
    </source>
</evidence>
<feature type="domain" description="FAD-binding PCMH-type" evidence="13">
    <location>
        <begin position="3"/>
        <end position="183"/>
    </location>
</feature>
<evidence type="ECO:0000256" key="6">
    <source>
        <dbReference type="ARBA" id="ARBA00023004"/>
    </source>
</evidence>
<proteinExistence type="inferred from homology"/>
<evidence type="ECO:0000313" key="15">
    <source>
        <dbReference type="Proteomes" id="UP000595437"/>
    </source>
</evidence>
<evidence type="ECO:0000256" key="3">
    <source>
        <dbReference type="ARBA" id="ARBA00022714"/>
    </source>
</evidence>
<sequence>MTFKSEKMTWIRISSLEELLDLKDGHPKSKIVIGNTELGIEMKFGKFSYPLMIDPTNVRIKFYRHSHWIRLNFRGHHDHLKKIIEEEADWKTRIFKEIVEMLKWFASKQIRNVGSIVGNIMTGSPISDLNPILLAAGCVLTLQSKVGGLRRVILDENFYTSYRKNIVGESEILTSVLIPFTQRNEYFAAYKQARRRDDDIAITWSRKTMEEVFPAILSEVNLRPGAPGGMEEYRQTLLICFLYKAFLKISDEKSQNIDATELSATKYFSKPFYTSKQIYDIPKGNVEFNPVGKPVKHASSEKQASGEAIYIDDMPEFKNQVYASFVLSKKANAKILRIDSSTCSSDAAQNSFQVTSIEDEVMFADGFVHHVGQIIGMVIGITVEYEEYESILTIEEALKHKSFYGLSRKIVKGDVEKAFKECDHIIEGDSSTGAQEHFYLEPNVGIATHEEEGEIKLYTTTQNPTETQACVAYVLGLPMSKIHCVVKRLGGGFGGKETRNIPLSVAAAFAAYKLKRPVKFILERDEDMMLTGHRHPSFIKYKVGFLKTGRIKALDLELYLNAGFTLDLSVGVLDRAFLHVDNAYKFENFRGKGFCCKTNIASNTAFRGFGSPQGMMAAEMLIEAISHKLSMDAVKRSDYYNELECIKAFNAKNKWKKRGISIIPTKFGVCFGLVHLNQGGCLIHIYTDGSVLITSGGVEMGQGLHTKAIQIASQMLGVPTERVTIIETSTDKVPNSSPTAASLGSDLYGMAVLNACDKLNKRLEPVKKANKDCSWTELVRRAYLDRVCLSATGFYKVPNINMDWKSGVGSPYSYFTCGVACSITELDVLTGDHSILKTKIVMDLGESLNPAIDVGQIEGAFMQGYGLYVMEQVLHSPGGALITKGPSNYKIPSCGDIPSDFEVSLLRGSSNPRAVFSSKAVGEPPLFLASSVYFALREAIRSYREDRGLYDFFKLDVPATPERIRMLCSDEFTALITPLGQNEKNKWSLQA</sequence>
<dbReference type="Gene3D" id="3.30.365.10">
    <property type="entry name" value="Aldehyde oxidase/xanthine dehydrogenase, molybdopterin binding domain"/>
    <property type="match status" value="4"/>
</dbReference>
<evidence type="ECO:0000256" key="11">
    <source>
        <dbReference type="PIRSR" id="PIRSR000127-2"/>
    </source>
</evidence>
<dbReference type="GO" id="GO:0005777">
    <property type="term" value="C:peroxisome"/>
    <property type="evidence" value="ECO:0007669"/>
    <property type="project" value="UniProtKB-SubCell"/>
</dbReference>
<feature type="binding site" evidence="12">
    <location>
        <position position="741"/>
    </location>
    <ligand>
        <name>Mo-molybdopterin</name>
        <dbReference type="ChEBI" id="CHEBI:71302"/>
    </ligand>
    <ligandPart>
        <name>Mo</name>
        <dbReference type="ChEBI" id="CHEBI:28685"/>
    </ligandPart>
</feature>
<feature type="binding site" evidence="11">
    <location>
        <position position="575"/>
    </location>
    <ligand>
        <name>substrate</name>
    </ligand>
</feature>
<dbReference type="Gene3D" id="3.30.465.10">
    <property type="match status" value="1"/>
</dbReference>
<dbReference type="GO" id="GO:0005506">
    <property type="term" value="F:iron ion binding"/>
    <property type="evidence" value="ECO:0007669"/>
    <property type="project" value="InterPro"/>
</dbReference>
<accession>A0A7T8HIV0</accession>
<feature type="binding site" evidence="11">
    <location>
        <position position="609"/>
    </location>
    <ligand>
        <name>substrate</name>
    </ligand>
</feature>
<keyword evidence="12" id="KW-0500">Molybdenum</keyword>
<feature type="active site" description="Proton acceptor" evidence="10">
    <location>
        <position position="923"/>
    </location>
</feature>
<dbReference type="InterPro" id="IPR036683">
    <property type="entry name" value="CO_DH_flav_C_dom_sf"/>
</dbReference>
<keyword evidence="4 12" id="KW-0479">Metal-binding</keyword>
<dbReference type="EMBL" id="CP045896">
    <property type="protein sequence ID" value="QQP50707.1"/>
    <property type="molecule type" value="Genomic_DNA"/>
</dbReference>
<dbReference type="InterPro" id="IPR016169">
    <property type="entry name" value="FAD-bd_PCMH_sub2"/>
</dbReference>
<dbReference type="FunFam" id="3.30.43.10:FF:000001">
    <property type="entry name" value="Xanthine dehydrogenase/oxidase"/>
    <property type="match status" value="1"/>
</dbReference>
<dbReference type="InterPro" id="IPR036856">
    <property type="entry name" value="Ald_Oxase/Xan_DH_a/b_sf"/>
</dbReference>
<dbReference type="FunFam" id="3.30.465.10:FF:000004">
    <property type="entry name" value="Xanthine dehydrogenase/oxidase"/>
    <property type="match status" value="1"/>
</dbReference>
<dbReference type="GO" id="GO:0071949">
    <property type="term" value="F:FAD binding"/>
    <property type="evidence" value="ECO:0007669"/>
    <property type="project" value="InterPro"/>
</dbReference>
<keyword evidence="6" id="KW-0408">Iron</keyword>
<dbReference type="Gene3D" id="3.30.43.10">
    <property type="entry name" value="Uridine Diphospho-n-acetylenolpyruvylglucosamine Reductase, domain 2"/>
    <property type="match status" value="1"/>
</dbReference>
<keyword evidence="5" id="KW-0560">Oxidoreductase</keyword>
<dbReference type="Pfam" id="PF01315">
    <property type="entry name" value="Ald_Xan_dh_C"/>
    <property type="match status" value="1"/>
</dbReference>
<feature type="binding site" evidence="11">
    <location>
        <position position="173"/>
    </location>
    <ligand>
        <name>FAD</name>
        <dbReference type="ChEBI" id="CHEBI:57692"/>
    </ligand>
</feature>
<dbReference type="AlphaFoldDB" id="A0A7T8HIV0"/>
<feature type="binding site" evidence="12">
    <location>
        <position position="462"/>
    </location>
    <ligand>
        <name>Mo-molybdopterin</name>
        <dbReference type="ChEBI" id="CHEBI:71302"/>
    </ligand>
    <ligandPart>
        <name>Mo</name>
        <dbReference type="ChEBI" id="CHEBI:28685"/>
    </ligandPart>
</feature>
<keyword evidence="7" id="KW-0411">Iron-sulfur</keyword>
<protein>
    <submittedName>
        <fullName evidence="14">Xanthine dehydrogenase</fullName>
    </submittedName>
</protein>
<keyword evidence="3" id="KW-0001">2Fe-2S</keyword>
<dbReference type="SUPFAM" id="SSF54665">
    <property type="entry name" value="CO dehydrogenase molybdoprotein N-domain-like"/>
    <property type="match status" value="1"/>
</dbReference>
<feature type="binding site" evidence="11">
    <location>
        <position position="105"/>
    </location>
    <ligand>
        <name>FAD</name>
        <dbReference type="ChEBI" id="CHEBI:57692"/>
    </ligand>
</feature>
<evidence type="ECO:0000256" key="1">
    <source>
        <dbReference type="ARBA" id="ARBA00004275"/>
    </source>
</evidence>
<dbReference type="InterPro" id="IPR016166">
    <property type="entry name" value="FAD-bd_PCMH"/>
</dbReference>
<dbReference type="Pfam" id="PF20256">
    <property type="entry name" value="MoCoBD_2"/>
    <property type="match status" value="1"/>
</dbReference>
<dbReference type="InterPro" id="IPR037165">
    <property type="entry name" value="AldOxase/xan_DH_Mopterin-bd_sf"/>
</dbReference>